<sequence length="809" mass="93151">MKQSYPLNYFLFIALLLLSNLYSLNAQENYEITESYEDYTDAVREVAYLHLNKSTYIKGEDIGFTAYVLDKKTKKPSLLTTNLYVSIEDVNQNVIKQKLIKVVDGIASNIFEIDSLFTTGNYKIQAYTNWMRNFKEQNYYTETISIIDVNETETENLSPKIDAQFLPESGHLLHGVVNIIGVTIKDQLGYGIPFAKGEVINENNEVLSTFKTNQFGIGKFQLLPEHGNAYDVKINYSDQSFSTNLNTEIEHNGVILSLKKIKSKVFISLKTNEETLESIKNNRYTLMLHNGDLFEVMDVYFNDVTEISKVIDISNMASGTNIITLFNENDQPIAERLFFNYEGIKLINQSTITTVKEKDSIEINLNFKDINPNTNNSISISVLPEDSKSYNRRNNIISYTYLAPYINGLIEQPKYYFTEIDSKKEYELDNLLITQGWSSYNWDDIFKNTQDLKYPFEQGITINANRTSKDINGDIEMQYLVHAVDNESPRVFPTKKGESNFIIENVFPIETEAIYFSKMTKNEDLKPASLYLQFFPNTIPKLKNDKNDLPHNSEQSAKLKPIDYNRSDLLNISSNVQRLKEVVVKSNPGLEKRLEQNDLGKGRFGKITTINEQDLNIYITLADYVKYKILNGNDFNTTGRLDLKGFNGNGASVSEDSSTDPYGNILNYYLDDSQVYDISFFRNIYLTDIAYVEFNKFGVGEGMRSPKGFIRIYTKDSPKKYLNNTTVQAYNFPLKFSPNKKFYIPKYKYYNDDFYKNFGVIDWQPNLNVDNQSNISFKIAKPKVPFNLHIEGIANDGSYVYEKRTINKD</sequence>
<reference evidence="1 2" key="1">
    <citation type="journal article" date="2015" name="Int. J. Syst. Evol. Microbiol.">
        <title>Winogradskyella litoriviva sp. nov., isolated from coastal seawater.</title>
        <authorList>
            <person name="Nedashkovskaya O.I."/>
            <person name="Kukhlevskiy A.D."/>
            <person name="Zhukova N.V."/>
            <person name="Kim S.J."/>
            <person name="Rhee S.K."/>
            <person name="Mikhailov V.V."/>
        </authorList>
    </citation>
    <scope>NUCLEOTIDE SEQUENCE [LARGE SCALE GENOMIC DNA]</scope>
    <source>
        <strain evidence="1 2">KMM6491</strain>
    </source>
</reference>
<comment type="caution">
    <text evidence="1">The sequence shown here is derived from an EMBL/GenBank/DDBJ whole genome shotgun (WGS) entry which is preliminary data.</text>
</comment>
<organism evidence="1 2">
    <name type="scientific">Winogradskyella litoriviva</name>
    <dbReference type="NCBI Taxonomy" id="1220182"/>
    <lineage>
        <taxon>Bacteria</taxon>
        <taxon>Pseudomonadati</taxon>
        <taxon>Bacteroidota</taxon>
        <taxon>Flavobacteriia</taxon>
        <taxon>Flavobacteriales</taxon>
        <taxon>Flavobacteriaceae</taxon>
        <taxon>Winogradskyella</taxon>
    </lineage>
</organism>
<evidence type="ECO:0000313" key="2">
    <source>
        <dbReference type="Proteomes" id="UP000805085"/>
    </source>
</evidence>
<dbReference type="EMBL" id="JABRWQ010000006">
    <property type="protein sequence ID" value="NRD24515.1"/>
    <property type="molecule type" value="Genomic_DNA"/>
</dbReference>
<gene>
    <name evidence="1" type="ORF">HNV10_14750</name>
</gene>
<dbReference type="Gene3D" id="2.60.40.1930">
    <property type="match status" value="1"/>
</dbReference>
<evidence type="ECO:0008006" key="3">
    <source>
        <dbReference type="Google" id="ProtNLM"/>
    </source>
</evidence>
<accession>A0ABX2E7W8</accession>
<dbReference type="Proteomes" id="UP000805085">
    <property type="component" value="Unassembled WGS sequence"/>
</dbReference>
<evidence type="ECO:0000313" key="1">
    <source>
        <dbReference type="EMBL" id="NRD24515.1"/>
    </source>
</evidence>
<dbReference type="RefSeq" id="WP_173302158.1">
    <property type="nucleotide sequence ID" value="NZ_JABRWQ010000006.1"/>
</dbReference>
<name>A0ABX2E7W8_9FLAO</name>
<protein>
    <recommendedName>
        <fullName evidence="3">MG2 domain-containing protein</fullName>
    </recommendedName>
</protein>
<proteinExistence type="predicted"/>
<keyword evidence="2" id="KW-1185">Reference proteome</keyword>